<dbReference type="RefSeq" id="WP_092672718.1">
    <property type="nucleotide sequence ID" value="NZ_FOGC01000002.1"/>
</dbReference>
<dbReference type="InterPro" id="IPR016181">
    <property type="entry name" value="Acyl_CoA_acyltransferase"/>
</dbReference>
<dbReference type="GO" id="GO:0008080">
    <property type="term" value="F:N-acetyltransferase activity"/>
    <property type="evidence" value="ECO:0007669"/>
    <property type="project" value="TreeGrafter"/>
</dbReference>
<dbReference type="STRING" id="988801.SAMN05216522_10290"/>
<dbReference type="SUPFAM" id="SSF55729">
    <property type="entry name" value="Acyl-CoA N-acyltransferases (Nat)"/>
    <property type="match status" value="1"/>
</dbReference>
<dbReference type="PROSITE" id="PS51186">
    <property type="entry name" value="GNAT"/>
    <property type="match status" value="1"/>
</dbReference>
<dbReference type="EMBL" id="FOGC01000002">
    <property type="protein sequence ID" value="SEQ30230.1"/>
    <property type="molecule type" value="Genomic_DNA"/>
</dbReference>
<dbReference type="Pfam" id="PF00583">
    <property type="entry name" value="Acetyltransf_1"/>
    <property type="match status" value="1"/>
</dbReference>
<evidence type="ECO:0000313" key="5">
    <source>
        <dbReference type="Proteomes" id="UP000242515"/>
    </source>
</evidence>
<dbReference type="InterPro" id="IPR051016">
    <property type="entry name" value="Diverse_Substrate_AcTransf"/>
</dbReference>
<sequence length="163" mass="18756">MDITQCGPDEWADLVDIFSEMERYHHPQAIIAAEQMAKYLKDRVFPAHSGTEIYKGMRDGRIVAYACVTILYPVPRYSGQMFIKELFVSEHYRRKGLGRQMMGFIAQRAQEKSCSRLDWLSVREDSTAQGFYASLGAKVVEEVNYHRLDQHFLAQLATHSESS</sequence>
<proteinExistence type="predicted"/>
<dbReference type="PANTHER" id="PTHR10545:SF29">
    <property type="entry name" value="GH14572P-RELATED"/>
    <property type="match status" value="1"/>
</dbReference>
<evidence type="ECO:0000256" key="2">
    <source>
        <dbReference type="ARBA" id="ARBA00023315"/>
    </source>
</evidence>
<feature type="domain" description="N-acetyltransferase" evidence="3">
    <location>
        <begin position="1"/>
        <end position="159"/>
    </location>
</feature>
<keyword evidence="1" id="KW-0808">Transferase</keyword>
<dbReference type="Proteomes" id="UP000242515">
    <property type="component" value="Unassembled WGS sequence"/>
</dbReference>
<name>A0A1H9EWY3_9GAMM</name>
<keyword evidence="4" id="KW-0687">Ribonucleoprotein</keyword>
<evidence type="ECO:0000256" key="1">
    <source>
        <dbReference type="ARBA" id="ARBA00022679"/>
    </source>
</evidence>
<evidence type="ECO:0000259" key="3">
    <source>
        <dbReference type="PROSITE" id="PS51186"/>
    </source>
</evidence>
<dbReference type="Gene3D" id="3.40.630.30">
    <property type="match status" value="1"/>
</dbReference>
<keyword evidence="2" id="KW-0012">Acyltransferase</keyword>
<dbReference type="OrthoDB" id="9805924at2"/>
<keyword evidence="4" id="KW-0689">Ribosomal protein</keyword>
<gene>
    <name evidence="4" type="ORF">SAMN05216522_10290</name>
</gene>
<dbReference type="AlphaFoldDB" id="A0A1H9EWY3"/>
<protein>
    <submittedName>
        <fullName evidence="4">Ribosomal protein S18 acetylase RimI</fullName>
    </submittedName>
</protein>
<keyword evidence="5" id="KW-1185">Reference proteome</keyword>
<evidence type="ECO:0000313" key="4">
    <source>
        <dbReference type="EMBL" id="SEQ30230.1"/>
    </source>
</evidence>
<dbReference type="CDD" id="cd04301">
    <property type="entry name" value="NAT_SF"/>
    <property type="match status" value="1"/>
</dbReference>
<dbReference type="PANTHER" id="PTHR10545">
    <property type="entry name" value="DIAMINE N-ACETYLTRANSFERASE"/>
    <property type="match status" value="1"/>
</dbReference>
<dbReference type="InterPro" id="IPR000182">
    <property type="entry name" value="GNAT_dom"/>
</dbReference>
<dbReference type="GO" id="GO:0005840">
    <property type="term" value="C:ribosome"/>
    <property type="evidence" value="ECO:0007669"/>
    <property type="project" value="UniProtKB-KW"/>
</dbReference>
<organism evidence="4 5">
    <name type="scientific">Rosenbergiella nectarea</name>
    <dbReference type="NCBI Taxonomy" id="988801"/>
    <lineage>
        <taxon>Bacteria</taxon>
        <taxon>Pseudomonadati</taxon>
        <taxon>Pseudomonadota</taxon>
        <taxon>Gammaproteobacteria</taxon>
        <taxon>Enterobacterales</taxon>
        <taxon>Erwiniaceae</taxon>
        <taxon>Rosenbergiella</taxon>
    </lineage>
</organism>
<reference evidence="5" key="1">
    <citation type="submission" date="2016-10" db="EMBL/GenBank/DDBJ databases">
        <authorList>
            <person name="Varghese N."/>
            <person name="Submissions S."/>
        </authorList>
    </citation>
    <scope>NUCLEOTIDE SEQUENCE [LARGE SCALE GENOMIC DNA]</scope>
    <source>
        <strain evidence="5">8N4</strain>
    </source>
</reference>
<accession>A0A1H9EWY3</accession>